<feature type="transmembrane region" description="Helical" evidence="1">
    <location>
        <begin position="222"/>
        <end position="241"/>
    </location>
</feature>
<reference evidence="3" key="1">
    <citation type="journal article" date="2017" name="Nat. Microbiol.">
        <title>Global analysis of biosynthetic gene clusters reveals vast potential of secondary metabolite production in Penicillium species.</title>
        <authorList>
            <person name="Nielsen J.C."/>
            <person name="Grijseels S."/>
            <person name="Prigent S."/>
            <person name="Ji B."/>
            <person name="Dainat J."/>
            <person name="Nielsen K.F."/>
            <person name="Frisvad J.C."/>
            <person name="Workman M."/>
            <person name="Nielsen J."/>
        </authorList>
    </citation>
    <scope>NUCLEOTIDE SEQUENCE [LARGE SCALE GENOMIC DNA]</scope>
    <source>
        <strain evidence="3">IBT 31811</strain>
    </source>
</reference>
<dbReference type="AlphaFoldDB" id="A0A1V6QGI3"/>
<evidence type="ECO:0000313" key="2">
    <source>
        <dbReference type="EMBL" id="OQD88324.1"/>
    </source>
</evidence>
<evidence type="ECO:0000313" key="3">
    <source>
        <dbReference type="Proteomes" id="UP000191672"/>
    </source>
</evidence>
<organism evidence="2 3">
    <name type="scientific">Penicillium antarcticum</name>
    <dbReference type="NCBI Taxonomy" id="416450"/>
    <lineage>
        <taxon>Eukaryota</taxon>
        <taxon>Fungi</taxon>
        <taxon>Dikarya</taxon>
        <taxon>Ascomycota</taxon>
        <taxon>Pezizomycotina</taxon>
        <taxon>Eurotiomycetes</taxon>
        <taxon>Eurotiomycetidae</taxon>
        <taxon>Eurotiales</taxon>
        <taxon>Aspergillaceae</taxon>
        <taxon>Penicillium</taxon>
    </lineage>
</organism>
<accession>A0A1V6QGI3</accession>
<dbReference type="STRING" id="416450.A0A1V6QGI3"/>
<keyword evidence="1" id="KW-0472">Membrane</keyword>
<name>A0A1V6QGI3_9EURO</name>
<keyword evidence="1" id="KW-0812">Transmembrane</keyword>
<protein>
    <submittedName>
        <fullName evidence="2">Uncharacterized protein</fullName>
    </submittedName>
</protein>
<keyword evidence="3" id="KW-1185">Reference proteome</keyword>
<comment type="caution">
    <text evidence="2">The sequence shown here is derived from an EMBL/GenBank/DDBJ whole genome shotgun (WGS) entry which is preliminary data.</text>
</comment>
<dbReference type="EMBL" id="MDYN01000004">
    <property type="protein sequence ID" value="OQD88324.1"/>
    <property type="molecule type" value="Genomic_DNA"/>
</dbReference>
<proteinExistence type="predicted"/>
<sequence length="250" mass="27144">MAKSDVGYRKSSMLIPCLKPPFRLLSSRKRPVIALAARLAVLVQQPVSCQDFLTGCKVPPHSSPPTLLTVGNLLPYHLLSYGALLGTELYQVRALHISHGAELNPWAELCQHQDLLPSPSDEGIHHSSEATLPGLLCHPGWTDGSDGSDLPAIQHPVTAEEPVECWIPRSYGVDGLSELVRVWPEDDDHRIGEKGVAGENIDADSNQSKVDRANRNFSRNHAMVIHLNAIAMIATVVYGFSLSSTLLAGL</sequence>
<evidence type="ECO:0000256" key="1">
    <source>
        <dbReference type="SAM" id="Phobius"/>
    </source>
</evidence>
<keyword evidence="1" id="KW-1133">Transmembrane helix</keyword>
<gene>
    <name evidence="2" type="ORF">PENANT_c004G06056</name>
</gene>
<dbReference type="Proteomes" id="UP000191672">
    <property type="component" value="Unassembled WGS sequence"/>
</dbReference>